<dbReference type="GO" id="GO:0009307">
    <property type="term" value="P:DNA restriction-modification system"/>
    <property type="evidence" value="ECO:0007669"/>
    <property type="project" value="InterPro"/>
</dbReference>
<evidence type="ECO:0000313" key="5">
    <source>
        <dbReference type="EMBL" id="RFC65051.1"/>
    </source>
</evidence>
<dbReference type="PANTHER" id="PTHR30481">
    <property type="entry name" value="DNA ADENINE METHYLASE"/>
    <property type="match status" value="1"/>
</dbReference>
<feature type="compositionally biased region" description="Polar residues" evidence="4">
    <location>
        <begin position="120"/>
        <end position="143"/>
    </location>
</feature>
<keyword evidence="3" id="KW-0949">S-adenosyl-L-methionine</keyword>
<name>A0A371X787_9HYPH</name>
<dbReference type="Pfam" id="PF02086">
    <property type="entry name" value="MethyltransfD12"/>
    <property type="match status" value="1"/>
</dbReference>
<dbReference type="GO" id="GO:1904047">
    <property type="term" value="F:S-adenosyl-L-methionine binding"/>
    <property type="evidence" value="ECO:0007669"/>
    <property type="project" value="TreeGrafter"/>
</dbReference>
<evidence type="ECO:0000256" key="4">
    <source>
        <dbReference type="SAM" id="MobiDB-lite"/>
    </source>
</evidence>
<sequence length="295" mass="33565">MIAPTRPALRWFGGKWRLAPSIVAMMPPHRCYVEPFGGAASVLLRKPRAYAEIYNDLDDELVTYFRVLRDPEQASELIRRLELTPYARTELRSAYGTSNDPVETARRLVVRSFQGFGANSAHSESTGANSTGFRSNSTRSGTTPAHDWRNLPACLPPLTERLRGVTIECGPAIKIMRQHDGPQTLHYVDPPYVHETRSRRNPYCKKHLYRHELSNADHATLLDALKSLEGMVIVSGYAHWLYDRKLSGWERRTFKAFADGAREREEVVWLNKAATYALDQARSQRSMFDMLEAAE</sequence>
<protein>
    <submittedName>
        <fullName evidence="5">DNA adenine methylase</fullName>
    </submittedName>
</protein>
<dbReference type="RefSeq" id="WP_116681949.1">
    <property type="nucleotide sequence ID" value="NZ_QURL01000002.1"/>
</dbReference>
<dbReference type="GO" id="GO:0032259">
    <property type="term" value="P:methylation"/>
    <property type="evidence" value="ECO:0007669"/>
    <property type="project" value="UniProtKB-KW"/>
</dbReference>
<dbReference type="PANTHER" id="PTHR30481:SF4">
    <property type="entry name" value="SITE-SPECIFIC DNA-METHYLTRANSFERASE (ADENINE-SPECIFIC)"/>
    <property type="match status" value="1"/>
</dbReference>
<dbReference type="PRINTS" id="PR00505">
    <property type="entry name" value="D12N6MTFRASE"/>
</dbReference>
<keyword evidence="2" id="KW-0808">Transferase</keyword>
<dbReference type="InterPro" id="IPR012327">
    <property type="entry name" value="MeTrfase_D12"/>
</dbReference>
<evidence type="ECO:0000256" key="2">
    <source>
        <dbReference type="ARBA" id="ARBA00022679"/>
    </source>
</evidence>
<dbReference type="EMBL" id="QURL01000002">
    <property type="protein sequence ID" value="RFC65051.1"/>
    <property type="molecule type" value="Genomic_DNA"/>
</dbReference>
<keyword evidence="6" id="KW-1185">Reference proteome</keyword>
<feature type="region of interest" description="Disordered" evidence="4">
    <location>
        <begin position="119"/>
        <end position="146"/>
    </location>
</feature>
<keyword evidence="1 5" id="KW-0489">Methyltransferase</keyword>
<dbReference type="Gene3D" id="3.40.50.150">
    <property type="entry name" value="Vaccinia Virus protein VP39"/>
    <property type="match status" value="2"/>
</dbReference>
<dbReference type="SUPFAM" id="SSF53335">
    <property type="entry name" value="S-adenosyl-L-methionine-dependent methyltransferases"/>
    <property type="match status" value="1"/>
</dbReference>
<proteinExistence type="predicted"/>
<gene>
    <name evidence="5" type="ORF">DYI37_04075</name>
</gene>
<evidence type="ECO:0000256" key="1">
    <source>
        <dbReference type="ARBA" id="ARBA00022603"/>
    </source>
</evidence>
<dbReference type="OrthoDB" id="9805629at2"/>
<accession>A0A371X787</accession>
<dbReference type="GO" id="GO:0006298">
    <property type="term" value="P:mismatch repair"/>
    <property type="evidence" value="ECO:0007669"/>
    <property type="project" value="TreeGrafter"/>
</dbReference>
<dbReference type="Proteomes" id="UP000264310">
    <property type="component" value="Unassembled WGS sequence"/>
</dbReference>
<evidence type="ECO:0000313" key="6">
    <source>
        <dbReference type="Proteomes" id="UP000264310"/>
    </source>
</evidence>
<dbReference type="AlphaFoldDB" id="A0A371X787"/>
<comment type="caution">
    <text evidence="5">The sequence shown here is derived from an EMBL/GenBank/DDBJ whole genome shotgun (WGS) entry which is preliminary data.</text>
</comment>
<dbReference type="GO" id="GO:0009007">
    <property type="term" value="F:site-specific DNA-methyltransferase (adenine-specific) activity"/>
    <property type="evidence" value="ECO:0007669"/>
    <property type="project" value="UniProtKB-EC"/>
</dbReference>
<dbReference type="InterPro" id="IPR029063">
    <property type="entry name" value="SAM-dependent_MTases_sf"/>
</dbReference>
<dbReference type="GO" id="GO:0043565">
    <property type="term" value="F:sequence-specific DNA binding"/>
    <property type="evidence" value="ECO:0007669"/>
    <property type="project" value="TreeGrafter"/>
</dbReference>
<evidence type="ECO:0000256" key="3">
    <source>
        <dbReference type="ARBA" id="ARBA00022691"/>
    </source>
</evidence>
<reference evidence="5 6" key="1">
    <citation type="submission" date="2018-08" db="EMBL/GenBank/DDBJ databases">
        <title>Fulvimarina sp. 85, whole genome shotgun sequence.</title>
        <authorList>
            <person name="Tuo L."/>
        </authorList>
    </citation>
    <scope>NUCLEOTIDE SEQUENCE [LARGE SCALE GENOMIC DNA]</scope>
    <source>
        <strain evidence="5 6">85</strain>
    </source>
</reference>
<organism evidence="5 6">
    <name type="scientific">Fulvimarina endophytica</name>
    <dbReference type="NCBI Taxonomy" id="2293836"/>
    <lineage>
        <taxon>Bacteria</taxon>
        <taxon>Pseudomonadati</taxon>
        <taxon>Pseudomonadota</taxon>
        <taxon>Alphaproteobacteria</taxon>
        <taxon>Hyphomicrobiales</taxon>
        <taxon>Aurantimonadaceae</taxon>
        <taxon>Fulvimarina</taxon>
    </lineage>
</organism>